<name>A0A7S1C2X8_9STRA</name>
<dbReference type="InterPro" id="IPR036283">
    <property type="entry name" value="NOB1_Zf-like_sf"/>
</dbReference>
<evidence type="ECO:0000259" key="2">
    <source>
        <dbReference type="Pfam" id="PF08772"/>
    </source>
</evidence>
<dbReference type="Gene3D" id="6.20.210.10">
    <property type="entry name" value="Nin one binding (NOB1), Zn-ribbon-like"/>
    <property type="match status" value="1"/>
</dbReference>
<reference evidence="3" key="1">
    <citation type="submission" date="2021-01" db="EMBL/GenBank/DDBJ databases">
        <authorList>
            <person name="Corre E."/>
            <person name="Pelletier E."/>
            <person name="Niang G."/>
            <person name="Scheremetjew M."/>
            <person name="Finn R."/>
            <person name="Kale V."/>
            <person name="Holt S."/>
            <person name="Cochrane G."/>
            <person name="Meng A."/>
            <person name="Brown T."/>
            <person name="Cohen L."/>
        </authorList>
    </citation>
    <scope>NUCLEOTIDE SEQUENCE</scope>
    <source>
        <strain evidence="3">Ms1</strain>
    </source>
</reference>
<protein>
    <recommendedName>
        <fullName evidence="2">Nin one binding (NOB1) Zn-ribbon-like domain-containing protein</fullName>
    </recommendedName>
</protein>
<dbReference type="InterPro" id="IPR039907">
    <property type="entry name" value="NOB1"/>
</dbReference>
<dbReference type="GO" id="GO:0004521">
    <property type="term" value="F:RNA endonuclease activity"/>
    <property type="evidence" value="ECO:0007669"/>
    <property type="project" value="TreeGrafter"/>
</dbReference>
<gene>
    <name evidence="3" type="ORF">BSP0115_LOCUS124</name>
</gene>
<dbReference type="Pfam" id="PF08772">
    <property type="entry name" value="Zn_ribbon_NOB1"/>
    <property type="match status" value="1"/>
</dbReference>
<evidence type="ECO:0000313" key="3">
    <source>
        <dbReference type="EMBL" id="CAD8906930.1"/>
    </source>
</evidence>
<dbReference type="GO" id="GO:0030490">
    <property type="term" value="P:maturation of SSU-rRNA"/>
    <property type="evidence" value="ECO:0007669"/>
    <property type="project" value="TreeGrafter"/>
</dbReference>
<dbReference type="SUPFAM" id="SSF144206">
    <property type="entry name" value="NOB1 zinc finger-like"/>
    <property type="match status" value="1"/>
</dbReference>
<feature type="compositionally biased region" description="Basic residues" evidence="1">
    <location>
        <begin position="205"/>
        <end position="219"/>
    </location>
</feature>
<dbReference type="PANTHER" id="PTHR12814:SF2">
    <property type="entry name" value="RNA-BINDING PROTEIN NOB1"/>
    <property type="match status" value="1"/>
</dbReference>
<sequence length="219" mass="24148">MAAEDDGEGWIGPENVTTGGKMGVTGGHWGVRARTSKRTADVRVGCVTTDYAMQNVLLQMGLSLLTVDGRAIDRVKQWVLKCDACFKITTDMSKMFCPMCGNATLARLGVTLDAKGNPHYHYKRNRVVRTTGSKHSLPAARGGRDGDLLLREDQLLTGAWRQRAHKKTAASSMFDPYDEARGGKRTGVDVVVGYGRRNPNAMRGRERRGQKKNKRPGRK</sequence>
<proteinExistence type="predicted"/>
<organism evidence="3">
    <name type="scientific">Bicosoecida sp. CB-2014</name>
    <dbReference type="NCBI Taxonomy" id="1486930"/>
    <lineage>
        <taxon>Eukaryota</taxon>
        <taxon>Sar</taxon>
        <taxon>Stramenopiles</taxon>
        <taxon>Bigyra</taxon>
        <taxon>Opalozoa</taxon>
        <taxon>Bicosoecida</taxon>
    </lineage>
</organism>
<feature type="region of interest" description="Disordered" evidence="1">
    <location>
        <begin position="194"/>
        <end position="219"/>
    </location>
</feature>
<dbReference type="AlphaFoldDB" id="A0A7S1C2X8"/>
<dbReference type="EMBL" id="HBFS01000187">
    <property type="protein sequence ID" value="CAD8906930.1"/>
    <property type="molecule type" value="Transcribed_RNA"/>
</dbReference>
<evidence type="ECO:0000256" key="1">
    <source>
        <dbReference type="SAM" id="MobiDB-lite"/>
    </source>
</evidence>
<dbReference type="GO" id="GO:0030688">
    <property type="term" value="C:preribosome, small subunit precursor"/>
    <property type="evidence" value="ECO:0007669"/>
    <property type="project" value="TreeGrafter"/>
</dbReference>
<dbReference type="InterPro" id="IPR014881">
    <property type="entry name" value="NOB1_Zn-bd"/>
</dbReference>
<feature type="domain" description="Nin one binding (NOB1) Zn-ribbon-like" evidence="2">
    <location>
        <begin position="72"/>
        <end position="143"/>
    </location>
</feature>
<dbReference type="PANTHER" id="PTHR12814">
    <property type="entry name" value="RNA-BINDING PROTEIN NOB1"/>
    <property type="match status" value="1"/>
</dbReference>
<accession>A0A7S1C2X8</accession>